<feature type="transmembrane region" description="Helical" evidence="6">
    <location>
        <begin position="73"/>
        <end position="94"/>
    </location>
</feature>
<feature type="transmembrane region" description="Helical" evidence="6">
    <location>
        <begin position="44"/>
        <end position="67"/>
    </location>
</feature>
<dbReference type="Pfam" id="PF00324">
    <property type="entry name" value="AA_permease"/>
    <property type="match status" value="1"/>
</dbReference>
<dbReference type="GO" id="GO:0016020">
    <property type="term" value="C:membrane"/>
    <property type="evidence" value="ECO:0007669"/>
    <property type="project" value="UniProtKB-SubCell"/>
</dbReference>
<protein>
    <recommendedName>
        <fullName evidence="7">Amino acid permease/ SLC12A domain-containing protein</fullName>
    </recommendedName>
</protein>
<keyword evidence="2" id="KW-0813">Transport</keyword>
<dbReference type="InterPro" id="IPR004841">
    <property type="entry name" value="AA-permease/SLC12A_dom"/>
</dbReference>
<dbReference type="AlphaFoldDB" id="A0A9Q0X4M8"/>
<evidence type="ECO:0000256" key="1">
    <source>
        <dbReference type="ARBA" id="ARBA00004141"/>
    </source>
</evidence>
<evidence type="ECO:0000256" key="4">
    <source>
        <dbReference type="ARBA" id="ARBA00022989"/>
    </source>
</evidence>
<keyword evidence="4 6" id="KW-1133">Transmembrane helix</keyword>
<proteinExistence type="predicted"/>
<evidence type="ECO:0000259" key="7">
    <source>
        <dbReference type="Pfam" id="PF00324"/>
    </source>
</evidence>
<dbReference type="Proteomes" id="UP001142489">
    <property type="component" value="Unassembled WGS sequence"/>
</dbReference>
<evidence type="ECO:0000313" key="9">
    <source>
        <dbReference type="Proteomes" id="UP001142489"/>
    </source>
</evidence>
<comment type="subcellular location">
    <subcellularLocation>
        <location evidence="1">Membrane</location>
        <topology evidence="1">Multi-pass membrane protein</topology>
    </subcellularLocation>
</comment>
<evidence type="ECO:0000313" key="8">
    <source>
        <dbReference type="EMBL" id="KAJ7300336.1"/>
    </source>
</evidence>
<reference evidence="8" key="1">
    <citation type="journal article" date="2023" name="DNA Res.">
        <title>Chromosome-level genome assembly of Phrynocephalus forsythii using third-generation DNA sequencing and Hi-C analysis.</title>
        <authorList>
            <person name="Qi Y."/>
            <person name="Zhao W."/>
            <person name="Zhao Y."/>
            <person name="Niu C."/>
            <person name="Cao S."/>
            <person name="Zhang Y."/>
        </authorList>
    </citation>
    <scope>NUCLEOTIDE SEQUENCE</scope>
    <source>
        <tissue evidence="8">Muscle</tissue>
    </source>
</reference>
<dbReference type="GO" id="GO:0015171">
    <property type="term" value="F:amino acid transmembrane transporter activity"/>
    <property type="evidence" value="ECO:0007669"/>
    <property type="project" value="TreeGrafter"/>
</dbReference>
<name>A0A9Q0X4M8_9SAUR</name>
<dbReference type="OrthoDB" id="5839292at2759"/>
<keyword evidence="5 6" id="KW-0472">Membrane</keyword>
<feature type="non-terminal residue" evidence="8">
    <location>
        <position position="1"/>
    </location>
</feature>
<organism evidence="8 9">
    <name type="scientific">Phrynocephalus forsythii</name>
    <dbReference type="NCBI Taxonomy" id="171643"/>
    <lineage>
        <taxon>Eukaryota</taxon>
        <taxon>Metazoa</taxon>
        <taxon>Chordata</taxon>
        <taxon>Craniata</taxon>
        <taxon>Vertebrata</taxon>
        <taxon>Euteleostomi</taxon>
        <taxon>Lepidosauria</taxon>
        <taxon>Squamata</taxon>
        <taxon>Bifurcata</taxon>
        <taxon>Unidentata</taxon>
        <taxon>Episquamata</taxon>
        <taxon>Toxicofera</taxon>
        <taxon>Iguania</taxon>
        <taxon>Acrodonta</taxon>
        <taxon>Agamidae</taxon>
        <taxon>Agaminae</taxon>
        <taxon>Phrynocephalus</taxon>
    </lineage>
</organism>
<dbReference type="Gene3D" id="1.20.1740.10">
    <property type="entry name" value="Amino acid/polyamine transporter I"/>
    <property type="match status" value="1"/>
</dbReference>
<evidence type="ECO:0000256" key="6">
    <source>
        <dbReference type="SAM" id="Phobius"/>
    </source>
</evidence>
<dbReference type="EMBL" id="JAPFRF010000511">
    <property type="protein sequence ID" value="KAJ7300336.1"/>
    <property type="molecule type" value="Genomic_DNA"/>
</dbReference>
<comment type="caution">
    <text evidence="8">The sequence shown here is derived from an EMBL/GenBank/DDBJ whole genome shotgun (WGS) entry which is preliminary data.</text>
</comment>
<evidence type="ECO:0000256" key="5">
    <source>
        <dbReference type="ARBA" id="ARBA00023136"/>
    </source>
</evidence>
<evidence type="ECO:0000256" key="3">
    <source>
        <dbReference type="ARBA" id="ARBA00022692"/>
    </source>
</evidence>
<accession>A0A9Q0X4M8</accession>
<keyword evidence="3 6" id="KW-0812">Transmembrane</keyword>
<dbReference type="PANTHER" id="PTHR43243">
    <property type="entry name" value="INNER MEMBRANE TRANSPORTER YGJI-RELATED"/>
    <property type="match status" value="1"/>
</dbReference>
<evidence type="ECO:0000256" key="2">
    <source>
        <dbReference type="ARBA" id="ARBA00022448"/>
    </source>
</evidence>
<gene>
    <name evidence="8" type="ORF">JRQ81_000046</name>
</gene>
<dbReference type="PANTHER" id="PTHR43243:SF4">
    <property type="entry name" value="CATIONIC AMINO ACID TRANSPORTER 4"/>
    <property type="match status" value="1"/>
</dbReference>
<sequence>MGSLVRAAGFDRLARKKQLGISRPDHHDGPAPAQLSRNCACRSCWQSIAGIGTTIGAGIFILIGTVAKERTGPALPLSFAIAGVAAALSAFSYAELMSRLPSAGSAYHYAYTCLGEG</sequence>
<keyword evidence="9" id="KW-1185">Reference proteome</keyword>
<feature type="domain" description="Amino acid permease/ SLC12A" evidence="7">
    <location>
        <begin position="50"/>
        <end position="116"/>
    </location>
</feature>